<accession>A0ABS8UEZ1</accession>
<dbReference type="Gene3D" id="3.40.50.2300">
    <property type="match status" value="1"/>
</dbReference>
<proteinExistence type="predicted"/>
<dbReference type="Proteomes" id="UP001430360">
    <property type="component" value="Unassembled WGS sequence"/>
</dbReference>
<dbReference type="Pfam" id="PF00158">
    <property type="entry name" value="Sigma54_activat"/>
    <property type="match status" value="1"/>
</dbReference>
<evidence type="ECO:0000313" key="9">
    <source>
        <dbReference type="Proteomes" id="UP001430360"/>
    </source>
</evidence>
<evidence type="ECO:0000256" key="3">
    <source>
        <dbReference type="ARBA" id="ARBA00023015"/>
    </source>
</evidence>
<sequence>MADSSPISEILIVDDDTSFAASAAELARAEGYSPRLARSVAEGRIELDSGSDLLLLDLKLPDGSGLELLPWIDPALHRRVAILTGNPSFETATRAVGGLVSDYLVKPFDPAVFISLLRESRNIAKHVVIPSDEPIPGVIATSAVMRESTRLARTLAATDASILLTGESGTGKALFARAIHTMSGCSGAFVTLDCGSMPAQMLADSLIGGVPHAGNQTRTDAPGAIDRAAGGTLFLADISEMSFELQGYLLRLLENDEAHVGQPRPGSAPRIIASTRLDLQTALADGRLRDDLYYRIAEVHIPLPPLRQRGDDIVLLARRMTQAFNLRYDLDKRLSSQSIRNLLAHPWPGNFRELRNAVHRAYLLASGEEILVVTEVRRLPPPVETRNTVAFSLGTPWAEMERRMLLKALAHCDNDKTAAARLLGVSVRTVHNHLSRMRDDVGD</sequence>
<evidence type="ECO:0000313" key="8">
    <source>
        <dbReference type="EMBL" id="MCD9097306.1"/>
    </source>
</evidence>
<gene>
    <name evidence="8" type="ORF">LTT95_10195</name>
</gene>
<dbReference type="SUPFAM" id="SSF46689">
    <property type="entry name" value="Homeodomain-like"/>
    <property type="match status" value="1"/>
</dbReference>
<dbReference type="InterPro" id="IPR027417">
    <property type="entry name" value="P-loop_NTPase"/>
</dbReference>
<keyword evidence="3" id="KW-0805">Transcription regulation</keyword>
<dbReference type="SMART" id="SM00382">
    <property type="entry name" value="AAA"/>
    <property type="match status" value="1"/>
</dbReference>
<keyword evidence="1" id="KW-0547">Nucleotide-binding</keyword>
<dbReference type="PANTHER" id="PTHR32071:SF121">
    <property type="entry name" value="SIGMA L-DEPENDENT TRANSCRIPTIONAL REGULATOR YQIR-RELATED"/>
    <property type="match status" value="1"/>
</dbReference>
<dbReference type="PROSITE" id="PS50045">
    <property type="entry name" value="SIGMA54_INTERACT_4"/>
    <property type="match status" value="1"/>
</dbReference>
<feature type="modified residue" description="4-aspartylphosphate" evidence="5">
    <location>
        <position position="57"/>
    </location>
</feature>
<feature type="domain" description="Sigma-54 factor interaction" evidence="6">
    <location>
        <begin position="138"/>
        <end position="363"/>
    </location>
</feature>
<dbReference type="Gene3D" id="1.10.8.60">
    <property type="match status" value="1"/>
</dbReference>
<evidence type="ECO:0000256" key="5">
    <source>
        <dbReference type="PROSITE-ProRule" id="PRU00169"/>
    </source>
</evidence>
<dbReference type="Gene3D" id="1.10.10.60">
    <property type="entry name" value="Homeodomain-like"/>
    <property type="match status" value="1"/>
</dbReference>
<dbReference type="Pfam" id="PF02954">
    <property type="entry name" value="HTH_8"/>
    <property type="match status" value="1"/>
</dbReference>
<dbReference type="PROSITE" id="PS50110">
    <property type="entry name" value="RESPONSE_REGULATORY"/>
    <property type="match status" value="1"/>
</dbReference>
<dbReference type="CDD" id="cd00009">
    <property type="entry name" value="AAA"/>
    <property type="match status" value="1"/>
</dbReference>
<evidence type="ECO:0000256" key="2">
    <source>
        <dbReference type="ARBA" id="ARBA00022840"/>
    </source>
</evidence>
<dbReference type="SUPFAM" id="SSF52540">
    <property type="entry name" value="P-loop containing nucleoside triphosphate hydrolases"/>
    <property type="match status" value="1"/>
</dbReference>
<dbReference type="RefSeq" id="WP_232136325.1">
    <property type="nucleotide sequence ID" value="NZ_CP089507.1"/>
</dbReference>
<evidence type="ECO:0000256" key="1">
    <source>
        <dbReference type="ARBA" id="ARBA00022741"/>
    </source>
</evidence>
<dbReference type="InterPro" id="IPR002197">
    <property type="entry name" value="HTH_Fis"/>
</dbReference>
<dbReference type="Pfam" id="PF00072">
    <property type="entry name" value="Response_reg"/>
    <property type="match status" value="1"/>
</dbReference>
<reference evidence="8" key="2">
    <citation type="journal article" date="2022" name="Syst. Appl. Microbiol.">
        <title>Physiological and genomic characterisation of Luteimonas fraxinea sp. nov., a bacterial species associated with trees tolerant to ash dieback.</title>
        <authorList>
            <person name="Ulrich K."/>
            <person name="Becker R."/>
            <person name="Behrendt U."/>
            <person name="Kube M."/>
            <person name="Schneck V."/>
            <person name="Ulrich A."/>
        </authorList>
    </citation>
    <scope>NUCLEOTIDE SEQUENCE</scope>
    <source>
        <strain evidence="8">A1P009</strain>
    </source>
</reference>
<evidence type="ECO:0000256" key="4">
    <source>
        <dbReference type="ARBA" id="ARBA00023163"/>
    </source>
</evidence>
<name>A0ABS8UEZ1_9GAMM</name>
<reference evidence="8" key="1">
    <citation type="submission" date="2021-12" db="EMBL/GenBank/DDBJ databases">
        <authorList>
            <person name="Ulrich A."/>
        </authorList>
    </citation>
    <scope>NUCLEOTIDE SEQUENCE</scope>
    <source>
        <strain evidence="8">A1P009</strain>
    </source>
</reference>
<dbReference type="SMART" id="SM00448">
    <property type="entry name" value="REC"/>
    <property type="match status" value="1"/>
</dbReference>
<dbReference type="EMBL" id="JAJQKU010000003">
    <property type="protein sequence ID" value="MCD9097306.1"/>
    <property type="molecule type" value="Genomic_DNA"/>
</dbReference>
<keyword evidence="9" id="KW-1185">Reference proteome</keyword>
<comment type="caution">
    <text evidence="8">The sequence shown here is derived from an EMBL/GenBank/DDBJ whole genome shotgun (WGS) entry which is preliminary data.</text>
</comment>
<keyword evidence="5" id="KW-0597">Phosphoprotein</keyword>
<dbReference type="PROSITE" id="PS00675">
    <property type="entry name" value="SIGMA54_INTERACT_1"/>
    <property type="match status" value="1"/>
</dbReference>
<dbReference type="InterPro" id="IPR002078">
    <property type="entry name" value="Sigma_54_int"/>
</dbReference>
<dbReference type="InterPro" id="IPR025662">
    <property type="entry name" value="Sigma_54_int_dom_ATP-bd_1"/>
</dbReference>
<dbReference type="SUPFAM" id="SSF52172">
    <property type="entry name" value="CheY-like"/>
    <property type="match status" value="1"/>
</dbReference>
<keyword evidence="4" id="KW-0804">Transcription</keyword>
<protein>
    <submittedName>
        <fullName evidence="8">Sigma 54-interacting transcriptional regulator</fullName>
    </submittedName>
</protein>
<evidence type="ECO:0000259" key="7">
    <source>
        <dbReference type="PROSITE" id="PS50110"/>
    </source>
</evidence>
<dbReference type="Gene3D" id="3.40.50.300">
    <property type="entry name" value="P-loop containing nucleotide triphosphate hydrolases"/>
    <property type="match status" value="1"/>
</dbReference>
<feature type="domain" description="Response regulatory" evidence="7">
    <location>
        <begin position="9"/>
        <end position="121"/>
    </location>
</feature>
<organism evidence="8 9">
    <name type="scientific">Luteimonas fraxinea</name>
    <dbReference type="NCBI Taxonomy" id="2901869"/>
    <lineage>
        <taxon>Bacteria</taxon>
        <taxon>Pseudomonadati</taxon>
        <taxon>Pseudomonadota</taxon>
        <taxon>Gammaproteobacteria</taxon>
        <taxon>Lysobacterales</taxon>
        <taxon>Lysobacteraceae</taxon>
        <taxon>Luteimonas</taxon>
    </lineage>
</organism>
<dbReference type="InterPro" id="IPR011006">
    <property type="entry name" value="CheY-like_superfamily"/>
</dbReference>
<evidence type="ECO:0000259" key="6">
    <source>
        <dbReference type="PROSITE" id="PS50045"/>
    </source>
</evidence>
<dbReference type="InterPro" id="IPR058031">
    <property type="entry name" value="AAA_lid_NorR"/>
</dbReference>
<dbReference type="InterPro" id="IPR009057">
    <property type="entry name" value="Homeodomain-like_sf"/>
</dbReference>
<dbReference type="Pfam" id="PF25601">
    <property type="entry name" value="AAA_lid_14"/>
    <property type="match status" value="1"/>
</dbReference>
<keyword evidence="2" id="KW-0067">ATP-binding</keyword>
<dbReference type="InterPro" id="IPR001789">
    <property type="entry name" value="Sig_transdc_resp-reg_receiver"/>
</dbReference>
<dbReference type="InterPro" id="IPR003593">
    <property type="entry name" value="AAA+_ATPase"/>
</dbReference>
<dbReference type="PANTHER" id="PTHR32071">
    <property type="entry name" value="TRANSCRIPTIONAL REGULATORY PROTEIN"/>
    <property type="match status" value="1"/>
</dbReference>